<feature type="compositionally biased region" description="Basic residues" evidence="1">
    <location>
        <begin position="80"/>
        <end position="90"/>
    </location>
</feature>
<accession>Q6IJW3</accession>
<organism evidence="2">
    <name type="scientific">Drosophila melanogaster</name>
    <name type="common">Fruit fly</name>
    <dbReference type="NCBI Taxonomy" id="7227"/>
    <lineage>
        <taxon>Eukaryota</taxon>
        <taxon>Metazoa</taxon>
        <taxon>Ecdysozoa</taxon>
        <taxon>Arthropoda</taxon>
        <taxon>Hexapoda</taxon>
        <taxon>Insecta</taxon>
        <taxon>Pterygota</taxon>
        <taxon>Neoptera</taxon>
        <taxon>Endopterygota</taxon>
        <taxon>Diptera</taxon>
        <taxon>Brachycera</taxon>
        <taxon>Muscomorpha</taxon>
        <taxon>Ephydroidea</taxon>
        <taxon>Drosophilidae</taxon>
        <taxon>Drosophila</taxon>
        <taxon>Sophophora</taxon>
    </lineage>
</organism>
<feature type="region of interest" description="Disordered" evidence="1">
    <location>
        <begin position="70"/>
        <end position="90"/>
    </location>
</feature>
<evidence type="ECO:0000313" key="2">
    <source>
        <dbReference type="EMBL" id="DAA04109.1"/>
    </source>
</evidence>
<dbReference type="AlphaFoldDB" id="Q6IJW3"/>
<evidence type="ECO:0000256" key="1">
    <source>
        <dbReference type="SAM" id="MobiDB-lite"/>
    </source>
</evidence>
<gene>
    <name evidence="2" type="ORF">HDC14089</name>
</gene>
<reference evidence="2" key="1">
    <citation type="journal article" date="2003" name="Genome Biol.">
        <title>An integrated gene annotation and transcriptional profiling approach towards the full gene content of the Drosophila genome.</title>
        <authorList>
            <person name="Hild M."/>
            <person name="Beckmann B."/>
            <person name="Haas S.A."/>
            <person name="Koch B."/>
            <person name="Solovyev V."/>
            <person name="Busold C."/>
            <person name="Fellenberg K."/>
            <person name="Boutros M."/>
            <person name="Vingron M."/>
            <person name="Sauer F."/>
            <person name="Hoheisel J.D."/>
            <person name="Paro R."/>
        </authorList>
    </citation>
    <scope>NUCLEOTIDE SEQUENCE</scope>
</reference>
<protein>
    <submittedName>
        <fullName evidence="2">HDC14089</fullName>
    </submittedName>
</protein>
<proteinExistence type="predicted"/>
<sequence>MAQIHVCKLSKSNKCKTKLLEIKLFGRFKPHIEGKWGPRPSGIGHRAWGFGLLALQKNENHIRKIMTPAKGRSTKEGKSGGHRVVCRKSKPQTEWASEERGVAGFQWAWTRIRIGVWAWVLLSGLGTGPMIIANAVAEEAHSHANRIPEI</sequence>
<dbReference type="EMBL" id="BK002603">
    <property type="protein sequence ID" value="DAA04109.1"/>
    <property type="molecule type" value="Genomic_DNA"/>
</dbReference>
<name>Q6IJW3_DROME</name>